<keyword evidence="1" id="KW-0472">Membrane</keyword>
<evidence type="ECO:0008006" key="4">
    <source>
        <dbReference type="Google" id="ProtNLM"/>
    </source>
</evidence>
<proteinExistence type="predicted"/>
<keyword evidence="3" id="KW-1185">Reference proteome</keyword>
<dbReference type="AlphaFoldDB" id="A0A1G7XIR5"/>
<sequence length="129" mass="14740">MFGLVWMLGTRVRIFMRRFMPTNMLVAKIFTRRGLKWGAPAMLIAVIYMAAAVVARGMVEQGGPGWMNLLVILFIWNAIKFIVVGPVSAIYLLRVRLREAKIRRALRVPVMSEGVVLQRDERPSVRAFH</sequence>
<protein>
    <recommendedName>
        <fullName evidence="4">Sulfate permease</fullName>
    </recommendedName>
</protein>
<reference evidence="2 3" key="1">
    <citation type="submission" date="2016-10" db="EMBL/GenBank/DDBJ databases">
        <authorList>
            <person name="de Groot N.N."/>
        </authorList>
    </citation>
    <scope>NUCLEOTIDE SEQUENCE [LARGE SCALE GENOMIC DNA]</scope>
    <source>
        <strain evidence="2 3">DSM 23142</strain>
    </source>
</reference>
<dbReference type="Proteomes" id="UP000199009">
    <property type="component" value="Chromosome I"/>
</dbReference>
<accession>A0A1G7XIR5</accession>
<gene>
    <name evidence="2" type="ORF">SAMN04489810_1438</name>
</gene>
<keyword evidence="1" id="KW-0812">Transmembrane</keyword>
<evidence type="ECO:0000256" key="1">
    <source>
        <dbReference type="SAM" id="Phobius"/>
    </source>
</evidence>
<feature type="transmembrane region" description="Helical" evidence="1">
    <location>
        <begin position="65"/>
        <end position="93"/>
    </location>
</feature>
<name>A0A1G7XIR5_9MICO</name>
<dbReference type="STRING" id="370764.SAMN04489810_1438"/>
<dbReference type="RefSeq" id="WP_231917837.1">
    <property type="nucleotide sequence ID" value="NZ_LT629692.1"/>
</dbReference>
<dbReference type="EMBL" id="LT629692">
    <property type="protein sequence ID" value="SDG84054.1"/>
    <property type="molecule type" value="Genomic_DNA"/>
</dbReference>
<evidence type="ECO:0000313" key="2">
    <source>
        <dbReference type="EMBL" id="SDG84054.1"/>
    </source>
</evidence>
<evidence type="ECO:0000313" key="3">
    <source>
        <dbReference type="Proteomes" id="UP000199009"/>
    </source>
</evidence>
<organism evidence="2 3">
    <name type="scientific">Microbacterium pygmaeum</name>
    <dbReference type="NCBI Taxonomy" id="370764"/>
    <lineage>
        <taxon>Bacteria</taxon>
        <taxon>Bacillati</taxon>
        <taxon>Actinomycetota</taxon>
        <taxon>Actinomycetes</taxon>
        <taxon>Micrococcales</taxon>
        <taxon>Microbacteriaceae</taxon>
        <taxon>Microbacterium</taxon>
    </lineage>
</organism>
<keyword evidence="1" id="KW-1133">Transmembrane helix</keyword>